<evidence type="ECO:0000313" key="2">
    <source>
        <dbReference type="Proteomes" id="UP000003891"/>
    </source>
</evidence>
<sequence length="81" mass="9494">MRFRWMRQTSRSACVSAIVTRSLLKNIDVEIALDMSLPHYAVNPESLSKLERKRVLKEASENLKRIEESRRSGTSYQRRRG</sequence>
<dbReference type="PATRIC" id="fig|743719.3.peg.5732"/>
<dbReference type="eggNOG" id="ENOG50307CW">
    <property type="taxonomic scope" value="Bacteria"/>
</dbReference>
<dbReference type="STRING" id="743719.PaelaDRAFT_5625"/>
<accession>G4HNR4</accession>
<protein>
    <submittedName>
        <fullName evidence="1">Uncharacterized protein</fullName>
    </submittedName>
</protein>
<organism evidence="1 2">
    <name type="scientific">Paenibacillus lactis 154</name>
    <dbReference type="NCBI Taxonomy" id="743719"/>
    <lineage>
        <taxon>Bacteria</taxon>
        <taxon>Bacillati</taxon>
        <taxon>Bacillota</taxon>
        <taxon>Bacilli</taxon>
        <taxon>Bacillales</taxon>
        <taxon>Paenibacillaceae</taxon>
        <taxon>Paenibacillus</taxon>
    </lineage>
</organism>
<dbReference type="Proteomes" id="UP000003891">
    <property type="component" value="Unassembled WGS sequence"/>
</dbReference>
<proteinExistence type="predicted"/>
<dbReference type="AlphaFoldDB" id="G4HNR4"/>
<dbReference type="EMBL" id="AGIP01000022">
    <property type="protein sequence ID" value="EHB50078.1"/>
    <property type="molecule type" value="Genomic_DNA"/>
</dbReference>
<gene>
    <name evidence="1" type="ORF">PaelaDRAFT_5625</name>
</gene>
<evidence type="ECO:0000313" key="1">
    <source>
        <dbReference type="EMBL" id="EHB50078.1"/>
    </source>
</evidence>
<name>G4HNR4_9BACL</name>
<reference evidence="1 2" key="1">
    <citation type="submission" date="2011-09" db="EMBL/GenBank/DDBJ databases">
        <title>The draft genome of Paenibacillus lactis 154.</title>
        <authorList>
            <consortium name="US DOE Joint Genome Institute (JGI-PGF)"/>
            <person name="Lucas S."/>
            <person name="Han J."/>
            <person name="Lapidus A."/>
            <person name="Cheng J.-F."/>
            <person name="Goodwin L."/>
            <person name="Pitluck S."/>
            <person name="Peters L."/>
            <person name="Land M.L."/>
            <person name="Hauser L."/>
            <person name="Siebers A."/>
            <person name="Thelen M."/>
            <person name="Hugenholtz P."/>
            <person name="Allgaier M."/>
            <person name="Woyke T.J."/>
        </authorList>
    </citation>
    <scope>NUCLEOTIDE SEQUENCE [LARGE SCALE GENOMIC DNA]</scope>
    <source>
        <strain evidence="1 2">154</strain>
    </source>
</reference>